<keyword evidence="6" id="KW-0479">Metal-binding</keyword>
<dbReference type="GO" id="GO:0006729">
    <property type="term" value="P:tetrahydrobiopterin biosynthetic process"/>
    <property type="evidence" value="ECO:0007669"/>
    <property type="project" value="TreeGrafter"/>
</dbReference>
<dbReference type="AlphaFoldDB" id="A0A448MN22"/>
<keyword evidence="5 6" id="KW-0378">Hydrolase</keyword>
<dbReference type="GO" id="GO:0046654">
    <property type="term" value="P:tetrahydrofolate biosynthetic process"/>
    <property type="evidence" value="ECO:0007669"/>
    <property type="project" value="UniProtKB-UniRule"/>
</dbReference>
<comment type="catalytic activity">
    <reaction evidence="1 6">
        <text>GTP + H2O = 7,8-dihydroneopterin 3'-triphosphate + formate + H(+)</text>
        <dbReference type="Rhea" id="RHEA:17473"/>
        <dbReference type="ChEBI" id="CHEBI:15377"/>
        <dbReference type="ChEBI" id="CHEBI:15378"/>
        <dbReference type="ChEBI" id="CHEBI:15740"/>
        <dbReference type="ChEBI" id="CHEBI:37565"/>
        <dbReference type="ChEBI" id="CHEBI:58462"/>
        <dbReference type="EC" id="3.5.4.16"/>
    </reaction>
</comment>
<sequence length="230" mass="26104">MSDISQDALNVRDALIAKGIETPMITPCQNKDERRSGISKHMREVMKLIGLDLGDDSLEETPNRLAKMFIDEIFSGMDYANFPKMTKIKNQMKVSEMVQVNDITLTSTCEHHFVTIDGSVAVAYYPKDWVIGLSKINRIVAFFAQRPQVQERLTEQLLTAFQTILETDDVAVYVKATHFCVKARGVKDTNSYTVTSAYGGVFLEDRETRKEFLASIQNKNVKRNDRTLSH</sequence>
<name>A0A448MN22_9PAST</name>
<keyword evidence="6" id="KW-0547">Nucleotide-binding</keyword>
<feature type="binding site" evidence="6">
    <location>
        <position position="109"/>
    </location>
    <ligand>
        <name>Zn(2+)</name>
        <dbReference type="ChEBI" id="CHEBI:29105"/>
    </ligand>
</feature>
<dbReference type="GO" id="GO:0005737">
    <property type="term" value="C:cytoplasm"/>
    <property type="evidence" value="ECO:0007669"/>
    <property type="project" value="TreeGrafter"/>
</dbReference>
<gene>
    <name evidence="6 8" type="primary">folE</name>
    <name evidence="8" type="ORF">NCTC8284_01581</name>
</gene>
<dbReference type="HAMAP" id="MF_00223">
    <property type="entry name" value="FolE"/>
    <property type="match status" value="1"/>
</dbReference>
<proteinExistence type="inferred from homology"/>
<feature type="binding site" evidence="6">
    <location>
        <position position="112"/>
    </location>
    <ligand>
        <name>Zn(2+)</name>
        <dbReference type="ChEBI" id="CHEBI:29105"/>
    </ligand>
</feature>
<organism evidence="8 9">
    <name type="scientific">Rodentibacter pneumotropicus</name>
    <dbReference type="NCBI Taxonomy" id="758"/>
    <lineage>
        <taxon>Bacteria</taxon>
        <taxon>Pseudomonadati</taxon>
        <taxon>Pseudomonadota</taxon>
        <taxon>Gammaproteobacteria</taxon>
        <taxon>Pasteurellales</taxon>
        <taxon>Pasteurellaceae</taxon>
        <taxon>Rodentibacter</taxon>
    </lineage>
</organism>
<dbReference type="PANTHER" id="PTHR11109">
    <property type="entry name" value="GTP CYCLOHYDROLASE I"/>
    <property type="match status" value="1"/>
</dbReference>
<reference evidence="8 9" key="1">
    <citation type="submission" date="2018-12" db="EMBL/GenBank/DDBJ databases">
        <authorList>
            <consortium name="Pathogen Informatics"/>
        </authorList>
    </citation>
    <scope>NUCLEOTIDE SEQUENCE [LARGE SCALE GENOMIC DNA]</scope>
    <source>
        <strain evidence="8 9">NCTC8284</strain>
    </source>
</reference>
<dbReference type="NCBIfam" id="NF006824">
    <property type="entry name" value="PRK09347.1-1"/>
    <property type="match status" value="1"/>
</dbReference>
<keyword evidence="4 6" id="KW-0554">One-carbon metabolism</keyword>
<evidence type="ECO:0000259" key="7">
    <source>
        <dbReference type="Pfam" id="PF01227"/>
    </source>
</evidence>
<dbReference type="GO" id="GO:0005525">
    <property type="term" value="F:GTP binding"/>
    <property type="evidence" value="ECO:0007669"/>
    <property type="project" value="UniProtKB-KW"/>
</dbReference>
<comment type="pathway">
    <text evidence="2 6">Cofactor biosynthesis; 7,8-dihydroneopterin triphosphate biosynthesis; 7,8-dihydroneopterin triphosphate from GTP: step 1/1.</text>
</comment>
<dbReference type="KEGG" id="rpne:NCTC8284_01581"/>
<dbReference type="InterPro" id="IPR001474">
    <property type="entry name" value="GTP_CycHdrlase_I"/>
</dbReference>
<accession>A0A448MN22</accession>
<comment type="similarity">
    <text evidence="3 6">Belongs to the GTP cyclohydrolase I family.</text>
</comment>
<dbReference type="InterPro" id="IPR043134">
    <property type="entry name" value="GTP-CH-I_N"/>
</dbReference>
<keyword evidence="6" id="KW-0862">Zinc</keyword>
<evidence type="ECO:0000313" key="9">
    <source>
        <dbReference type="Proteomes" id="UP000278733"/>
    </source>
</evidence>
<dbReference type="NCBIfam" id="TIGR00063">
    <property type="entry name" value="folE"/>
    <property type="match status" value="1"/>
</dbReference>
<dbReference type="FunFam" id="3.30.1130.10:FF:000001">
    <property type="entry name" value="GTP cyclohydrolase 1"/>
    <property type="match status" value="1"/>
</dbReference>
<keyword evidence="6" id="KW-0342">GTP-binding</keyword>
<dbReference type="Proteomes" id="UP000278733">
    <property type="component" value="Chromosome"/>
</dbReference>
<evidence type="ECO:0000256" key="3">
    <source>
        <dbReference type="ARBA" id="ARBA00008085"/>
    </source>
</evidence>
<evidence type="ECO:0000256" key="4">
    <source>
        <dbReference type="ARBA" id="ARBA00022563"/>
    </source>
</evidence>
<feature type="domain" description="GTP cyclohydrolase I" evidence="7">
    <location>
        <begin position="38"/>
        <end position="216"/>
    </location>
</feature>
<evidence type="ECO:0000313" key="8">
    <source>
        <dbReference type="EMBL" id="VEH66413.1"/>
    </source>
</evidence>
<dbReference type="SUPFAM" id="SSF55620">
    <property type="entry name" value="Tetrahydrobiopterin biosynthesis enzymes-like"/>
    <property type="match status" value="1"/>
</dbReference>
<dbReference type="InterPro" id="IPR020602">
    <property type="entry name" value="GTP_CycHdrlase_I_dom"/>
</dbReference>
<dbReference type="PROSITE" id="PS00860">
    <property type="entry name" value="GTP_CYCLOHYDROL_1_2"/>
    <property type="match status" value="1"/>
</dbReference>
<protein>
    <recommendedName>
        <fullName evidence="6">GTP cyclohydrolase 1</fullName>
        <ecNumber evidence="6">3.5.4.16</ecNumber>
    </recommendedName>
    <alternativeName>
        <fullName evidence="6">GTP cyclohydrolase I</fullName>
        <shortName evidence="6">GTP-CH-I</shortName>
    </alternativeName>
</protein>
<dbReference type="GO" id="GO:0006730">
    <property type="term" value="P:one-carbon metabolic process"/>
    <property type="evidence" value="ECO:0007669"/>
    <property type="project" value="UniProtKB-UniRule"/>
</dbReference>
<dbReference type="Gene3D" id="1.10.286.10">
    <property type="match status" value="1"/>
</dbReference>
<dbReference type="EC" id="3.5.4.16" evidence="6"/>
<feature type="binding site" evidence="6">
    <location>
        <position position="180"/>
    </location>
    <ligand>
        <name>Zn(2+)</name>
        <dbReference type="ChEBI" id="CHEBI:29105"/>
    </ligand>
</feature>
<dbReference type="InterPro" id="IPR018234">
    <property type="entry name" value="GTP_CycHdrlase_I_CS"/>
</dbReference>
<evidence type="ECO:0000256" key="6">
    <source>
        <dbReference type="HAMAP-Rule" id="MF_00223"/>
    </source>
</evidence>
<dbReference type="PANTHER" id="PTHR11109:SF7">
    <property type="entry name" value="GTP CYCLOHYDROLASE 1"/>
    <property type="match status" value="1"/>
</dbReference>
<dbReference type="GO" id="GO:0003934">
    <property type="term" value="F:GTP cyclohydrolase I activity"/>
    <property type="evidence" value="ECO:0007669"/>
    <property type="project" value="UniProtKB-UniRule"/>
</dbReference>
<dbReference type="STRING" id="758.GCA_000730685_01042"/>
<dbReference type="Gene3D" id="3.30.1130.10">
    <property type="match status" value="1"/>
</dbReference>
<evidence type="ECO:0000256" key="1">
    <source>
        <dbReference type="ARBA" id="ARBA00001052"/>
    </source>
</evidence>
<evidence type="ECO:0000256" key="2">
    <source>
        <dbReference type="ARBA" id="ARBA00005080"/>
    </source>
</evidence>
<dbReference type="InterPro" id="IPR043133">
    <property type="entry name" value="GTP-CH-I_C/QueF"/>
</dbReference>
<dbReference type="PROSITE" id="PS00859">
    <property type="entry name" value="GTP_CYCLOHYDROL_1_1"/>
    <property type="match status" value="1"/>
</dbReference>
<dbReference type="Pfam" id="PF01227">
    <property type="entry name" value="GTP_cyclohydroI"/>
    <property type="match status" value="1"/>
</dbReference>
<dbReference type="UniPathway" id="UPA00848">
    <property type="reaction ID" value="UER00151"/>
</dbReference>
<dbReference type="GO" id="GO:0008270">
    <property type="term" value="F:zinc ion binding"/>
    <property type="evidence" value="ECO:0007669"/>
    <property type="project" value="UniProtKB-UniRule"/>
</dbReference>
<dbReference type="NCBIfam" id="NF006826">
    <property type="entry name" value="PRK09347.1-3"/>
    <property type="match status" value="1"/>
</dbReference>
<dbReference type="CDD" id="cd00642">
    <property type="entry name" value="GTP_cyclohydro1"/>
    <property type="match status" value="1"/>
</dbReference>
<evidence type="ECO:0000256" key="5">
    <source>
        <dbReference type="ARBA" id="ARBA00022801"/>
    </source>
</evidence>
<comment type="subunit">
    <text evidence="6">Homopolymer.</text>
</comment>
<dbReference type="EMBL" id="LR134405">
    <property type="protein sequence ID" value="VEH66413.1"/>
    <property type="molecule type" value="Genomic_DNA"/>
</dbReference>